<dbReference type="GO" id="GO:0016491">
    <property type="term" value="F:oxidoreductase activity"/>
    <property type="evidence" value="ECO:0007669"/>
    <property type="project" value="InterPro"/>
</dbReference>
<dbReference type="AlphaFoldDB" id="K0IZ55"/>
<dbReference type="OrthoDB" id="25753at2"/>
<sequence length="194" mass="22192">MKKIIIYSAISLMLIWTIFLFLSESDRNSEGEKLIDEITEQLNEEDDFINQDLEIGVNIGQLAPDFMTNTLAGQQIKLSDYVGKQVMLNFWATWCPPCQAEVPDMERLYQEHDIEILAVNITSTEASLEDVSQFVNDNELTFKIPIDLDANISDLYFIQSIPTTFMIDSSGKIAHKIIGAMDYNMMLELFRSMD</sequence>
<dbReference type="InterPro" id="IPR013766">
    <property type="entry name" value="Thioredoxin_domain"/>
</dbReference>
<dbReference type="PROSITE" id="PS51352">
    <property type="entry name" value="THIOREDOXIN_2"/>
    <property type="match status" value="1"/>
</dbReference>
<accession>K0IZ55</accession>
<dbReference type="PANTHER" id="PTHR42852">
    <property type="entry name" value="THIOL:DISULFIDE INTERCHANGE PROTEIN DSBE"/>
    <property type="match status" value="1"/>
</dbReference>
<evidence type="ECO:0000256" key="2">
    <source>
        <dbReference type="SAM" id="Phobius"/>
    </source>
</evidence>
<feature type="domain" description="Thioredoxin" evidence="3">
    <location>
        <begin position="57"/>
        <end position="194"/>
    </location>
</feature>
<evidence type="ECO:0000259" key="3">
    <source>
        <dbReference type="PROSITE" id="PS51352"/>
    </source>
</evidence>
<dbReference type="PANTHER" id="PTHR42852:SF1">
    <property type="entry name" value="THIOREDOXIN-LIKE PROTEIN YNEN"/>
    <property type="match status" value="1"/>
</dbReference>
<dbReference type="PROSITE" id="PS00194">
    <property type="entry name" value="THIOREDOXIN_1"/>
    <property type="match status" value="1"/>
</dbReference>
<dbReference type="CDD" id="cd02966">
    <property type="entry name" value="TlpA_like_family"/>
    <property type="match status" value="1"/>
</dbReference>
<keyword evidence="2" id="KW-0472">Membrane</keyword>
<evidence type="ECO:0000313" key="4">
    <source>
        <dbReference type="EMBL" id="BAM47835.1"/>
    </source>
</evidence>
<dbReference type="GO" id="GO:0016209">
    <property type="term" value="F:antioxidant activity"/>
    <property type="evidence" value="ECO:0007669"/>
    <property type="project" value="InterPro"/>
</dbReference>
<dbReference type="Proteomes" id="UP000006294">
    <property type="component" value="Chromosome"/>
</dbReference>
<dbReference type="KEGG" id="axl:AXY_17030"/>
<dbReference type="Gene3D" id="3.40.30.10">
    <property type="entry name" value="Glutaredoxin"/>
    <property type="match status" value="1"/>
</dbReference>
<evidence type="ECO:0000256" key="1">
    <source>
        <dbReference type="ARBA" id="ARBA00023157"/>
    </source>
</evidence>
<keyword evidence="5" id="KW-1185">Reference proteome</keyword>
<keyword evidence="2" id="KW-1133">Transmembrane helix</keyword>
<gene>
    <name evidence="4" type="primary">resA</name>
    <name evidence="4" type="ordered locus">AXY_17030</name>
</gene>
<dbReference type="InterPro" id="IPR036249">
    <property type="entry name" value="Thioredoxin-like_sf"/>
</dbReference>
<feature type="transmembrane region" description="Helical" evidence="2">
    <location>
        <begin position="6"/>
        <end position="23"/>
    </location>
</feature>
<keyword evidence="2" id="KW-0812">Transmembrane</keyword>
<organism evidence="4 5">
    <name type="scientific">Amphibacillus xylanus (strain ATCC 51415 / DSM 6626 / JCM 7361 / LMG 17667 / NBRC 15112 / Ep01)</name>
    <dbReference type="NCBI Taxonomy" id="698758"/>
    <lineage>
        <taxon>Bacteria</taxon>
        <taxon>Bacillati</taxon>
        <taxon>Bacillota</taxon>
        <taxon>Bacilli</taxon>
        <taxon>Bacillales</taxon>
        <taxon>Bacillaceae</taxon>
        <taxon>Amphibacillus</taxon>
    </lineage>
</organism>
<dbReference type="EMBL" id="AP012050">
    <property type="protein sequence ID" value="BAM47835.1"/>
    <property type="molecule type" value="Genomic_DNA"/>
</dbReference>
<dbReference type="InterPro" id="IPR050553">
    <property type="entry name" value="Thioredoxin_ResA/DsbE_sf"/>
</dbReference>
<dbReference type="InterPro" id="IPR000866">
    <property type="entry name" value="AhpC/TSA"/>
</dbReference>
<dbReference type="Pfam" id="PF00578">
    <property type="entry name" value="AhpC-TSA"/>
    <property type="match status" value="1"/>
</dbReference>
<reference evidence="4 5" key="1">
    <citation type="submission" date="2011-01" db="EMBL/GenBank/DDBJ databases">
        <title>Whole genome sequence of Amphibacillus xylinus NBRC 15112.</title>
        <authorList>
            <person name="Nakazawa H."/>
            <person name="Katano Y."/>
            <person name="Nakamura S."/>
            <person name="Sasagawa M."/>
            <person name="Fukada J."/>
            <person name="Arai T."/>
            <person name="Sasakura N."/>
            <person name="Mochizuki D."/>
            <person name="Hosoyama A."/>
            <person name="Harada K."/>
            <person name="Horikawa H."/>
            <person name="Kato Y."/>
            <person name="Harada T."/>
            <person name="Sasaki K."/>
            <person name="Sekiguchi M."/>
            <person name="Hodoyama M."/>
            <person name="Nishiko R."/>
            <person name="Narita H."/>
            <person name="Hanamaki A."/>
            <person name="Hata C."/>
            <person name="Konno Y."/>
            <person name="Niimura Y."/>
            <person name="Yamazaki S."/>
            <person name="Fujita N."/>
        </authorList>
    </citation>
    <scope>NUCLEOTIDE SEQUENCE [LARGE SCALE GENOMIC DNA]</scope>
    <source>
        <strain evidence="5">ATCC 51415 / DSM 6626 / JCM 7361 / LMG 17667 / NBRC 15112 / Ep01</strain>
    </source>
</reference>
<evidence type="ECO:0000313" key="5">
    <source>
        <dbReference type="Proteomes" id="UP000006294"/>
    </source>
</evidence>
<keyword evidence="1" id="KW-1015">Disulfide bond</keyword>
<protein>
    <submittedName>
        <fullName evidence="4">Thiol-disulfide oxidoreductase</fullName>
    </submittedName>
</protein>
<dbReference type="RefSeq" id="WP_015010427.1">
    <property type="nucleotide sequence ID" value="NC_018704.1"/>
</dbReference>
<dbReference type="HOGENOM" id="CLU_042529_11_0_9"/>
<dbReference type="STRING" id="698758.AXY_17030"/>
<dbReference type="eggNOG" id="COG0526">
    <property type="taxonomic scope" value="Bacteria"/>
</dbReference>
<dbReference type="InterPro" id="IPR017937">
    <property type="entry name" value="Thioredoxin_CS"/>
</dbReference>
<dbReference type="SUPFAM" id="SSF52833">
    <property type="entry name" value="Thioredoxin-like"/>
    <property type="match status" value="1"/>
</dbReference>
<name>K0IZ55_AMPXN</name>
<proteinExistence type="predicted"/>